<keyword evidence="2" id="KW-0732">Signal</keyword>
<accession>A0AAP2CQ70</accession>
<dbReference type="RefSeq" id="WP_327794033.1">
    <property type="nucleotide sequence ID" value="NZ_JADQAZ010000002.1"/>
</dbReference>
<dbReference type="Proteomes" id="UP001315686">
    <property type="component" value="Unassembled WGS sequence"/>
</dbReference>
<keyword evidence="4" id="KW-0564">Palmitate</keyword>
<evidence type="ECO:0000256" key="5">
    <source>
        <dbReference type="ARBA" id="ARBA00023288"/>
    </source>
</evidence>
<keyword evidence="3" id="KW-0472">Membrane</keyword>
<evidence type="ECO:0000256" key="3">
    <source>
        <dbReference type="ARBA" id="ARBA00023136"/>
    </source>
</evidence>
<dbReference type="InterPro" id="IPR005534">
    <property type="entry name" value="Curli_assmbl/transp-comp_CsgG"/>
</dbReference>
<evidence type="ECO:0000256" key="4">
    <source>
        <dbReference type="ARBA" id="ARBA00023139"/>
    </source>
</evidence>
<sequence>MTRLLSLMAAIFTLAGCEMIPPIADLTTEPAELIPMTHAGSKLENLPPPTRALDVAVYAFPDLSGANEPEDEFASLSRAVTQGGAHLLVDVLSSAGGGKWFEVSERTGANNLLREREIIEKTQIAYQGRSSLPALRFAGILIEGAIVGYDSNEITGGLGASYLGIGSSVEYREDIVSVSMRAVSVSTGRVLTSTTTTKTVYSVLLRSGLFQFVAADEFLEIEAGFSRNEPEIFAVREAMELGVMALIVEGARAGEWKFKDAAAGQAIMEKFKTYEARRSARPVLKHSGDGLRKTN</sequence>
<comment type="caution">
    <text evidence="6">The sequence shown here is derived from an EMBL/GenBank/DDBJ whole genome shotgun (WGS) entry which is preliminary data.</text>
</comment>
<dbReference type="EMBL" id="JADQAZ010000002">
    <property type="protein sequence ID" value="MBT0957810.1"/>
    <property type="molecule type" value="Genomic_DNA"/>
</dbReference>
<keyword evidence="1" id="KW-1003">Cell membrane</keyword>
<dbReference type="PANTHER" id="PTHR41164">
    <property type="entry name" value="CURLI PRODUCTION ASSEMBLY/TRANSPORT COMPONENT CSGG"/>
    <property type="match status" value="1"/>
</dbReference>
<keyword evidence="5" id="KW-0449">Lipoprotein</keyword>
<keyword evidence="7" id="KW-1185">Reference proteome</keyword>
<dbReference type="PANTHER" id="PTHR41164:SF1">
    <property type="entry name" value="CURLI PRODUCTION ASSEMBLY_TRANSPORT COMPONENT CSGG"/>
    <property type="match status" value="1"/>
</dbReference>
<dbReference type="PROSITE" id="PS51257">
    <property type="entry name" value="PROKAR_LIPOPROTEIN"/>
    <property type="match status" value="1"/>
</dbReference>
<dbReference type="Pfam" id="PF03783">
    <property type="entry name" value="CsgG"/>
    <property type="match status" value="1"/>
</dbReference>
<name>A0AAP2CQ70_9RHOB</name>
<protein>
    <submittedName>
        <fullName evidence="6">Curli production assembly protein CsgG</fullName>
    </submittedName>
</protein>
<dbReference type="GO" id="GO:0030288">
    <property type="term" value="C:outer membrane-bounded periplasmic space"/>
    <property type="evidence" value="ECO:0007669"/>
    <property type="project" value="InterPro"/>
</dbReference>
<evidence type="ECO:0000313" key="6">
    <source>
        <dbReference type="EMBL" id="MBT0957810.1"/>
    </source>
</evidence>
<evidence type="ECO:0000256" key="2">
    <source>
        <dbReference type="ARBA" id="ARBA00022729"/>
    </source>
</evidence>
<gene>
    <name evidence="6" type="ORF">IV417_10450</name>
</gene>
<evidence type="ECO:0000313" key="7">
    <source>
        <dbReference type="Proteomes" id="UP001315686"/>
    </source>
</evidence>
<dbReference type="Gene3D" id="3.40.50.10610">
    <property type="entry name" value="ABC-type transport auxiliary lipoprotein component"/>
    <property type="match status" value="2"/>
</dbReference>
<dbReference type="AlphaFoldDB" id="A0AAP2CQ70"/>
<evidence type="ECO:0000256" key="1">
    <source>
        <dbReference type="ARBA" id="ARBA00022475"/>
    </source>
</evidence>
<reference evidence="6 7" key="1">
    <citation type="journal article" date="2021" name="Arch. Microbiol.">
        <title>Harenicola maris gen. nov., sp. nov. isolated from the Sea of Japan shallow sediments.</title>
        <authorList>
            <person name="Romanenko L.A."/>
            <person name="Kurilenko V.V."/>
            <person name="Chernysheva N.Y."/>
            <person name="Tekutyeva L.A."/>
            <person name="Velansky P.V."/>
            <person name="Svetashev V.I."/>
            <person name="Isaeva M.P."/>
        </authorList>
    </citation>
    <scope>NUCLEOTIDE SEQUENCE [LARGE SCALE GENOMIC DNA]</scope>
    <source>
        <strain evidence="6 7">KMM 3653</strain>
    </source>
</reference>
<organism evidence="6 7">
    <name type="scientific">Harenicola maris</name>
    <dbReference type="NCBI Taxonomy" id="2841044"/>
    <lineage>
        <taxon>Bacteria</taxon>
        <taxon>Pseudomonadati</taxon>
        <taxon>Pseudomonadota</taxon>
        <taxon>Alphaproteobacteria</taxon>
        <taxon>Rhodobacterales</taxon>
        <taxon>Paracoccaceae</taxon>
        <taxon>Harenicola</taxon>
    </lineage>
</organism>
<proteinExistence type="predicted"/>